<evidence type="ECO:0000313" key="1">
    <source>
        <dbReference type="EMBL" id="KAG0723251.1"/>
    </source>
</evidence>
<dbReference type="AlphaFoldDB" id="A0A8J4YHD5"/>
<proteinExistence type="predicted"/>
<accession>A0A8J4YHD5</accession>
<sequence>MSHVSTLLQDHQEQWEEALSLVKSKEADNTPPSPCTSCSRIWVNKSVHLTAEDTDVMVLCLACATRSIPPFQKCGTKEPDKIPGYHHTEPYTGSSVCDSLIVCILTGLIPSVHSLAGKMTTRKQVKMGQDIPRMLSRTWALMGSDPELFKNYRNHHATCTPPTQQLR</sequence>
<dbReference type="Proteomes" id="UP000770661">
    <property type="component" value="Unassembled WGS sequence"/>
</dbReference>
<keyword evidence="2" id="KW-1185">Reference proteome</keyword>
<comment type="caution">
    <text evidence="1">The sequence shown here is derived from an EMBL/GenBank/DDBJ whole genome shotgun (WGS) entry which is preliminary data.</text>
</comment>
<name>A0A8J4YHD5_CHIOP</name>
<gene>
    <name evidence="1" type="ORF">GWK47_043033</name>
</gene>
<organism evidence="1 2">
    <name type="scientific">Chionoecetes opilio</name>
    <name type="common">Atlantic snow crab</name>
    <name type="synonym">Cancer opilio</name>
    <dbReference type="NCBI Taxonomy" id="41210"/>
    <lineage>
        <taxon>Eukaryota</taxon>
        <taxon>Metazoa</taxon>
        <taxon>Ecdysozoa</taxon>
        <taxon>Arthropoda</taxon>
        <taxon>Crustacea</taxon>
        <taxon>Multicrustacea</taxon>
        <taxon>Malacostraca</taxon>
        <taxon>Eumalacostraca</taxon>
        <taxon>Eucarida</taxon>
        <taxon>Decapoda</taxon>
        <taxon>Pleocyemata</taxon>
        <taxon>Brachyura</taxon>
        <taxon>Eubrachyura</taxon>
        <taxon>Majoidea</taxon>
        <taxon>Majidae</taxon>
        <taxon>Chionoecetes</taxon>
    </lineage>
</organism>
<protein>
    <submittedName>
        <fullName evidence="1">Uncharacterized protein</fullName>
    </submittedName>
</protein>
<evidence type="ECO:0000313" key="2">
    <source>
        <dbReference type="Proteomes" id="UP000770661"/>
    </source>
</evidence>
<dbReference type="EMBL" id="JACEEZ010008512">
    <property type="protein sequence ID" value="KAG0723251.1"/>
    <property type="molecule type" value="Genomic_DNA"/>
</dbReference>
<dbReference type="OrthoDB" id="5949854at2759"/>
<reference evidence="1" key="1">
    <citation type="submission" date="2020-07" db="EMBL/GenBank/DDBJ databases">
        <title>The High-quality genome of the commercially important snow crab, Chionoecetes opilio.</title>
        <authorList>
            <person name="Jeong J.-H."/>
            <person name="Ryu S."/>
        </authorList>
    </citation>
    <scope>NUCLEOTIDE SEQUENCE</scope>
    <source>
        <strain evidence="1">MADBK_172401_WGS</strain>
        <tissue evidence="1">Digestive gland</tissue>
    </source>
</reference>